<evidence type="ECO:0000256" key="7">
    <source>
        <dbReference type="ARBA" id="ARBA00022989"/>
    </source>
</evidence>
<keyword evidence="13" id="KW-1185">Reference proteome</keyword>
<dbReference type="PROSITE" id="PS00874">
    <property type="entry name" value="T2SP_F"/>
    <property type="match status" value="1"/>
</dbReference>
<protein>
    <submittedName>
        <fullName evidence="12">Type II secretion system F family protein</fullName>
    </submittedName>
</protein>
<keyword evidence="6 9" id="KW-0812">Transmembrane</keyword>
<evidence type="ECO:0000256" key="3">
    <source>
        <dbReference type="ARBA" id="ARBA00022448"/>
    </source>
</evidence>
<evidence type="ECO:0000256" key="10">
    <source>
        <dbReference type="SAM" id="Phobius"/>
    </source>
</evidence>
<dbReference type="EMBL" id="RBVX01000016">
    <property type="protein sequence ID" value="RSL32264.1"/>
    <property type="molecule type" value="Genomic_DNA"/>
</dbReference>
<feature type="transmembrane region" description="Helical" evidence="10">
    <location>
        <begin position="220"/>
        <end position="238"/>
    </location>
</feature>
<feature type="domain" description="Type II secretion system protein GspF" evidence="11">
    <location>
        <begin position="272"/>
        <end position="393"/>
    </location>
</feature>
<feature type="transmembrane region" description="Helical" evidence="10">
    <location>
        <begin position="166"/>
        <end position="189"/>
    </location>
</feature>
<dbReference type="Proteomes" id="UP000275076">
    <property type="component" value="Unassembled WGS sequence"/>
</dbReference>
<dbReference type="PANTHER" id="PTHR30012:SF0">
    <property type="entry name" value="TYPE II SECRETION SYSTEM PROTEIN F-RELATED"/>
    <property type="match status" value="1"/>
</dbReference>
<comment type="caution">
    <text evidence="12">The sequence shown here is derived from an EMBL/GenBank/DDBJ whole genome shotgun (WGS) entry which is preliminary data.</text>
</comment>
<evidence type="ECO:0000313" key="13">
    <source>
        <dbReference type="Proteomes" id="UP000275076"/>
    </source>
</evidence>
<proteinExistence type="inferred from homology"/>
<evidence type="ECO:0000313" key="12">
    <source>
        <dbReference type="EMBL" id="RSL32264.1"/>
    </source>
</evidence>
<dbReference type="FunFam" id="1.20.81.30:FF:000001">
    <property type="entry name" value="Type II secretion system protein F"/>
    <property type="match status" value="2"/>
</dbReference>
<keyword evidence="3 9" id="KW-0813">Transport</keyword>
<keyword evidence="5" id="KW-0997">Cell inner membrane</keyword>
<evidence type="ECO:0000256" key="8">
    <source>
        <dbReference type="ARBA" id="ARBA00023136"/>
    </source>
</evidence>
<evidence type="ECO:0000256" key="4">
    <source>
        <dbReference type="ARBA" id="ARBA00022475"/>
    </source>
</evidence>
<evidence type="ECO:0000256" key="5">
    <source>
        <dbReference type="ARBA" id="ARBA00022519"/>
    </source>
</evidence>
<evidence type="ECO:0000256" key="9">
    <source>
        <dbReference type="RuleBase" id="RU003923"/>
    </source>
</evidence>
<dbReference type="PRINTS" id="PR00812">
    <property type="entry name" value="BCTERIALGSPF"/>
</dbReference>
<dbReference type="Gene3D" id="1.20.81.30">
    <property type="entry name" value="Type II secretion system (T2SS), domain F"/>
    <property type="match status" value="2"/>
</dbReference>
<organism evidence="12 13">
    <name type="scientific">Salibacterium salarium</name>
    <dbReference type="NCBI Taxonomy" id="284579"/>
    <lineage>
        <taxon>Bacteria</taxon>
        <taxon>Bacillati</taxon>
        <taxon>Bacillota</taxon>
        <taxon>Bacilli</taxon>
        <taxon>Bacillales</taxon>
        <taxon>Bacillaceae</taxon>
    </lineage>
</organism>
<evidence type="ECO:0000256" key="1">
    <source>
        <dbReference type="ARBA" id="ARBA00004429"/>
    </source>
</evidence>
<dbReference type="GO" id="GO:0009306">
    <property type="term" value="P:protein secretion"/>
    <property type="evidence" value="ECO:0007669"/>
    <property type="project" value="InterPro"/>
</dbReference>
<keyword evidence="4" id="KW-1003">Cell membrane</keyword>
<comment type="similarity">
    <text evidence="2 9">Belongs to the GSP F family.</text>
</comment>
<keyword evidence="7 10" id="KW-1133">Transmembrane helix</keyword>
<evidence type="ECO:0000256" key="6">
    <source>
        <dbReference type="ARBA" id="ARBA00022692"/>
    </source>
</evidence>
<name>A0A428N1C4_9BACI</name>
<dbReference type="AlphaFoldDB" id="A0A428N1C4"/>
<evidence type="ECO:0000259" key="11">
    <source>
        <dbReference type="Pfam" id="PF00482"/>
    </source>
</evidence>
<dbReference type="Pfam" id="PF00482">
    <property type="entry name" value="T2SSF"/>
    <property type="match status" value="2"/>
</dbReference>
<evidence type="ECO:0000256" key="2">
    <source>
        <dbReference type="ARBA" id="ARBA00005745"/>
    </source>
</evidence>
<dbReference type="PANTHER" id="PTHR30012">
    <property type="entry name" value="GENERAL SECRETION PATHWAY PROTEIN"/>
    <property type="match status" value="1"/>
</dbReference>
<comment type="subcellular location">
    <subcellularLocation>
        <location evidence="1">Cell inner membrane</location>
        <topology evidence="1">Multi-pass membrane protein</topology>
    </subcellularLocation>
    <subcellularLocation>
        <location evidence="9">Cell membrane</location>
        <topology evidence="9">Multi-pass membrane protein</topology>
    </subcellularLocation>
</comment>
<gene>
    <name evidence="12" type="ORF">D7Z54_16570</name>
</gene>
<accession>A0A428N1C4</accession>
<dbReference type="InterPro" id="IPR042094">
    <property type="entry name" value="T2SS_GspF_sf"/>
</dbReference>
<reference evidence="12 13" key="1">
    <citation type="submission" date="2018-10" db="EMBL/GenBank/DDBJ databases">
        <title>Draft genome sequence of Bacillus salarius IM0101, isolated from a hypersaline soil in Inner Mongolia, China.</title>
        <authorList>
            <person name="Yamprayoonswat W."/>
            <person name="Boonvisut S."/>
            <person name="Jumpathong W."/>
            <person name="Sittihan S."/>
            <person name="Ruangsuj P."/>
            <person name="Wanthongcharoen S."/>
            <person name="Thongpramul N."/>
            <person name="Pimmason S."/>
            <person name="Yu B."/>
            <person name="Yasawong M."/>
        </authorList>
    </citation>
    <scope>NUCLEOTIDE SEQUENCE [LARGE SCALE GENOMIC DNA]</scope>
    <source>
        <strain evidence="12 13">IM0101</strain>
    </source>
</reference>
<feature type="domain" description="Type II secretion system protein GspF" evidence="11">
    <location>
        <begin position="67"/>
        <end position="190"/>
    </location>
</feature>
<feature type="transmembrane region" description="Helical" evidence="10">
    <location>
        <begin position="374"/>
        <end position="395"/>
    </location>
</feature>
<keyword evidence="8 10" id="KW-0472">Membrane</keyword>
<dbReference type="InterPro" id="IPR003004">
    <property type="entry name" value="GspF/PilC"/>
</dbReference>
<dbReference type="RefSeq" id="WP_125557044.1">
    <property type="nucleotide sequence ID" value="NZ_RBVX01000016.1"/>
</dbReference>
<dbReference type="InterPro" id="IPR001992">
    <property type="entry name" value="T2SS_GspF/T4SS_PilC_CS"/>
</dbReference>
<dbReference type="InterPro" id="IPR018076">
    <property type="entry name" value="T2SS_GspF_dom"/>
</dbReference>
<sequence>MPYFQYKGLNKKGQIVSGKKKGASTNDVKEKLYKQGIAAKELKILEGVLYKDLSIGKKVSTKEFVLFLRQLSTLLQAGITLVEAMNILIRQTEKKSFRIILSELENELRAGVSFSEATSKYPSVFSSLFVNMVRAGEASGNLDGILDRLASLFEKQYDTRRKVISALTYPSVIGVVAVAVVFFLLMFIVPTFADMYESFDAELPTITLMVLNAGELFGRWWWIVLVTISIVPFLMKVGRRQSSVFLHYTDFALLKLPIFGVLLQKAAIARMTRTLSSLLGSSVPIISSLSIAQRVSGNEIISVTLQKAKGEVERGESIASPLEKDWVFPPMVTQMIAVGETSGSLDSMLSKVADYYEAEVDATTDQIKSLIEPIMILILAAVVGIIVASIAVPMFDMFDAVQ</sequence>
<dbReference type="GO" id="GO:0005886">
    <property type="term" value="C:plasma membrane"/>
    <property type="evidence" value="ECO:0007669"/>
    <property type="project" value="UniProtKB-SubCell"/>
</dbReference>
<dbReference type="OrthoDB" id="9805682at2"/>